<feature type="signal peptide" evidence="2">
    <location>
        <begin position="1"/>
        <end position="24"/>
    </location>
</feature>
<keyword evidence="1" id="KW-1133">Transmembrane helix</keyword>
<evidence type="ECO:0008006" key="4">
    <source>
        <dbReference type="Google" id="ProtNLM"/>
    </source>
</evidence>
<name>A0A5B9RB41_9AGAM</name>
<proteinExistence type="predicted"/>
<keyword evidence="1" id="KW-0472">Membrane</keyword>
<geneLocation type="mitochondrion" evidence="3"/>
<evidence type="ECO:0000256" key="2">
    <source>
        <dbReference type="SAM" id="SignalP"/>
    </source>
</evidence>
<accession>A0A5B9RB41</accession>
<keyword evidence="1" id="KW-0812">Transmembrane</keyword>
<evidence type="ECO:0000256" key="1">
    <source>
        <dbReference type="SAM" id="Phobius"/>
    </source>
</evidence>
<sequence>MSSVSNGLLLLITLFKPQITLIVGKIPCTAIIVESTPQKPDNTGFKDCGKPNKFIIGVNINLATTKNGLGLLLARLLLKIVKFDCCCWLVLPLIYFFFLLNLLNNLI</sequence>
<protein>
    <recommendedName>
        <fullName evidence="4">LAGLIDADG homing endonuclease</fullName>
    </recommendedName>
</protein>
<dbReference type="AlphaFoldDB" id="A0A5B9RB41"/>
<feature type="transmembrane region" description="Helical" evidence="1">
    <location>
        <begin position="80"/>
        <end position="103"/>
    </location>
</feature>
<keyword evidence="2" id="KW-0732">Signal</keyword>
<evidence type="ECO:0000313" key="3">
    <source>
        <dbReference type="EMBL" id="QEG57044.1"/>
    </source>
</evidence>
<gene>
    <name evidence="3" type="ORF">Fomme_000048</name>
</gene>
<organism evidence="3">
    <name type="scientific">Fomitiporia mediterranea</name>
    <dbReference type="NCBI Taxonomy" id="208960"/>
    <lineage>
        <taxon>Eukaryota</taxon>
        <taxon>Fungi</taxon>
        <taxon>Dikarya</taxon>
        <taxon>Basidiomycota</taxon>
        <taxon>Agaricomycotina</taxon>
        <taxon>Agaricomycetes</taxon>
        <taxon>Hymenochaetales</taxon>
        <taxon>Hymenochaetaceae</taxon>
        <taxon>Fomitiporia</taxon>
    </lineage>
</organism>
<dbReference type="EMBL" id="MK623258">
    <property type="protein sequence ID" value="QEG57044.1"/>
    <property type="molecule type" value="Genomic_DNA"/>
</dbReference>
<reference evidence="3" key="1">
    <citation type="submission" date="2019-03" db="EMBL/GenBank/DDBJ databases">
        <title>Evidence of extensive intraspecific noncoding reshuffling in a 169kb mitochondrial genome of basidiomycete fungus.</title>
        <authorList>
            <person name="Lee H.-H."/>
            <person name="Ke H.-M."/>
            <person name="Lin C.-Y.I."/>
            <person name="Lee T.J."/>
            <person name="Chung C.-L."/>
            <person name="Tsai I.J."/>
        </authorList>
    </citation>
    <scope>NUCLEOTIDE SEQUENCE</scope>
    <source>
        <strain evidence="3">MF3/22</strain>
    </source>
</reference>
<keyword evidence="3" id="KW-0496">Mitochondrion</keyword>
<feature type="chain" id="PRO_5022894981" description="LAGLIDADG homing endonuclease" evidence="2">
    <location>
        <begin position="25"/>
        <end position="107"/>
    </location>
</feature>